<dbReference type="GO" id="GO:0003755">
    <property type="term" value="F:peptidyl-prolyl cis-trans isomerase activity"/>
    <property type="evidence" value="ECO:0007669"/>
    <property type="project" value="UniProtKB-KW"/>
</dbReference>
<accession>A0A2T5TZV3</accession>
<dbReference type="PANTHER" id="PTHR43246">
    <property type="entry name" value="PEPTIDYL-PROLYL CIS-TRANS ISOMERASE CYP38, CHLOROPLASTIC"/>
    <property type="match status" value="1"/>
</dbReference>
<reference evidence="5 6" key="1">
    <citation type="submission" date="2018-04" db="EMBL/GenBank/DDBJ databases">
        <title>Genomic Encyclopedia of Type Strains, Phase III (KMG-III): the genomes of soil and plant-associated and newly described type strains.</title>
        <authorList>
            <person name="Whitman W."/>
        </authorList>
    </citation>
    <scope>NUCLEOTIDE SEQUENCE [LARGE SCALE GENOMIC DNA]</scope>
    <source>
        <strain evidence="5 6">MA-olki</strain>
    </source>
</reference>
<dbReference type="InterPro" id="IPR002130">
    <property type="entry name" value="Cyclophilin-type_PPIase_dom"/>
</dbReference>
<name>A0A2T5TZV3_9SPHN</name>
<evidence type="ECO:0000256" key="1">
    <source>
        <dbReference type="ARBA" id="ARBA00013194"/>
    </source>
</evidence>
<dbReference type="GeneID" id="91007404"/>
<gene>
    <name evidence="5" type="ORF">C8J25_109227</name>
</gene>
<evidence type="ECO:0000256" key="3">
    <source>
        <dbReference type="ARBA" id="ARBA00023235"/>
    </source>
</evidence>
<evidence type="ECO:0000313" key="6">
    <source>
        <dbReference type="Proteomes" id="UP000244013"/>
    </source>
</evidence>
<dbReference type="EMBL" id="QAYE01000009">
    <property type="protein sequence ID" value="PTW44797.1"/>
    <property type="molecule type" value="Genomic_DNA"/>
</dbReference>
<evidence type="ECO:0000256" key="2">
    <source>
        <dbReference type="ARBA" id="ARBA00023110"/>
    </source>
</evidence>
<keyword evidence="3 5" id="KW-0413">Isomerase</keyword>
<comment type="caution">
    <text evidence="5">The sequence shown here is derived from an EMBL/GenBank/DDBJ whole genome shotgun (WGS) entry which is preliminary data.</text>
</comment>
<dbReference type="EC" id="5.2.1.8" evidence="1"/>
<dbReference type="Proteomes" id="UP000244013">
    <property type="component" value="Unassembled WGS sequence"/>
</dbReference>
<protein>
    <recommendedName>
        <fullName evidence="1">peptidylprolyl isomerase</fullName>
        <ecNumber evidence="1">5.2.1.8</ecNumber>
    </recommendedName>
</protein>
<organism evidence="5 6">
    <name type="scientific">Sphingomonas faeni</name>
    <dbReference type="NCBI Taxonomy" id="185950"/>
    <lineage>
        <taxon>Bacteria</taxon>
        <taxon>Pseudomonadati</taxon>
        <taxon>Pseudomonadota</taxon>
        <taxon>Alphaproteobacteria</taxon>
        <taxon>Sphingomonadales</taxon>
        <taxon>Sphingomonadaceae</taxon>
        <taxon>Sphingomonas</taxon>
    </lineage>
</organism>
<evidence type="ECO:0000259" key="4">
    <source>
        <dbReference type="Pfam" id="PF00160"/>
    </source>
</evidence>
<dbReference type="Gene3D" id="2.40.100.10">
    <property type="entry name" value="Cyclophilin-like"/>
    <property type="match status" value="1"/>
</dbReference>
<keyword evidence="2" id="KW-0697">Rotamase</keyword>
<dbReference type="OrthoDB" id="9807797at2"/>
<dbReference type="InterPro" id="IPR029000">
    <property type="entry name" value="Cyclophilin-like_dom_sf"/>
</dbReference>
<dbReference type="SUPFAM" id="SSF50891">
    <property type="entry name" value="Cyclophilin-like"/>
    <property type="match status" value="1"/>
</dbReference>
<evidence type="ECO:0000313" key="5">
    <source>
        <dbReference type="EMBL" id="PTW44797.1"/>
    </source>
</evidence>
<dbReference type="Pfam" id="PF00160">
    <property type="entry name" value="Pro_isomerase"/>
    <property type="match status" value="1"/>
</dbReference>
<dbReference type="AlphaFoldDB" id="A0A2T5TZV3"/>
<proteinExistence type="predicted"/>
<dbReference type="RefSeq" id="WP_107955548.1">
    <property type="nucleotide sequence ID" value="NZ_QAYE01000009.1"/>
</dbReference>
<dbReference type="InterPro" id="IPR044665">
    <property type="entry name" value="E_coli_cyclophilin_A-like"/>
</dbReference>
<feature type="domain" description="PPIase cyclophilin-type" evidence="4">
    <location>
        <begin position="45"/>
        <end position="208"/>
    </location>
</feature>
<sequence length="285" mass="30623">MLNILLAAMLAQAVPVAATLPSDPVPADWVAVPDDELVVFTLANGHRFTVRLAPQYAPVHVANIRKLARAHWWDAGTSVYRLQDNYVAQWGDATEKKPLIAGVVANPPAEYSHAGPTTVARLSQRDPYAEWAGYSRDGWPLAGNGATEWVPHCYGMVGVARDLAPSTGSGAELYTVIGHSPRALDRNIAVVGRVIDGVEWLSSLPRGTGDLGFYKTEGERSPIVSARLASELPAAERPHFDYRAADNARFVAWIASRENRAGPFFTVPAGGADICAALPPVRKAP</sequence>